<dbReference type="Pfam" id="PF11186">
    <property type="entry name" value="DUF2972"/>
    <property type="match status" value="1"/>
</dbReference>
<comment type="caution">
    <text evidence="1">The sequence shown here is derived from an EMBL/GenBank/DDBJ whole genome shotgun (WGS) entry which is preliminary data.</text>
</comment>
<evidence type="ECO:0000313" key="1">
    <source>
        <dbReference type="EMBL" id="EAK0114828.1"/>
    </source>
</evidence>
<gene>
    <name evidence="1" type="ORF">FBJ87_08785</name>
</gene>
<proteinExistence type="predicted"/>
<reference evidence="1" key="1">
    <citation type="submission" date="2019-04" db="EMBL/GenBank/DDBJ databases">
        <authorList>
            <consortium name="NARMS: The National Antimicrobial Resistance Monitoring System"/>
        </authorList>
    </citation>
    <scope>NUCLEOTIDE SEQUENCE</scope>
    <source>
        <strain evidence="1">FSIS11920068</strain>
    </source>
</reference>
<feature type="non-terminal residue" evidence="1">
    <location>
        <position position="189"/>
    </location>
</feature>
<feature type="non-terminal residue" evidence="1">
    <location>
        <position position="1"/>
    </location>
</feature>
<accession>A0A696DJ42</accession>
<name>A0A696DJ42_CAMJU</name>
<dbReference type="InterPro" id="IPR021353">
    <property type="entry name" value="DUF2972"/>
</dbReference>
<dbReference type="AlphaFoldDB" id="A0A696DJ42"/>
<dbReference type="EMBL" id="AACCPZ010000130">
    <property type="protein sequence ID" value="EAK0114828.1"/>
    <property type="molecule type" value="Genomic_DNA"/>
</dbReference>
<organism evidence="1">
    <name type="scientific">Campylobacter jejuni</name>
    <dbReference type="NCBI Taxonomy" id="197"/>
    <lineage>
        <taxon>Bacteria</taxon>
        <taxon>Pseudomonadati</taxon>
        <taxon>Campylobacterota</taxon>
        <taxon>Epsilonproteobacteria</taxon>
        <taxon>Campylobacterales</taxon>
        <taxon>Campylobacteraceae</taxon>
        <taxon>Campylobacter</taxon>
    </lineage>
</organism>
<sequence length="189" mass="22111">FLSLFLKKVIILFLVRDPISRLKTAVNHHTNNPDKDVRLFNLSSDFNKILNCKKYGTSIVGKFANAPMIEYLNFWFFTDRWFLYNSLLSSIRNFEVFYIDMEEIKPAKAFDTMCDLANKFGFKKPTDKKFFEGVMNGDFLGILPFTLYIHSKDIDNVYSLMKSYENLSSLKDNDGIHLQITSTNLVEFY</sequence>
<protein>
    <submittedName>
        <fullName evidence="1">DUF2972 domain-containing protein</fullName>
    </submittedName>
</protein>